<sequence length="92" mass="10917">MESNRTIYELLNEIKSPFKANVIKENEKDQWIITCGELDVFPFRFETQDQAESFIDQMLPKGYEYMAMAAFIVKIVENYNLLNETKNENINR</sequence>
<evidence type="ECO:0000313" key="3">
    <source>
        <dbReference type="EMBL" id="XCD04410.1"/>
    </source>
</evidence>
<evidence type="ECO:0000313" key="4">
    <source>
        <dbReference type="EMBL" id="XCD06304.1"/>
    </source>
</evidence>
<evidence type="ECO:0000313" key="2">
    <source>
        <dbReference type="EMBL" id="XCD03891.1"/>
    </source>
</evidence>
<dbReference type="EMBL" id="PP511655">
    <property type="protein sequence ID" value="XCD06304.1"/>
    <property type="molecule type" value="Genomic_DNA"/>
</dbReference>
<accession>A0AAU8ATQ0</accession>
<reference evidence="1" key="1">
    <citation type="submission" date="2024-03" db="EMBL/GenBank/DDBJ databases">
        <title>Diverse circular DNA viruses in blood, oral, and fecal samples of captive lemurs.</title>
        <authorList>
            <person name="Paietta E.N."/>
            <person name="Kraberger S."/>
            <person name="Lund M.C."/>
            <person name="Custer J.M."/>
            <person name="Vargas K.M."/>
            <person name="Ehmke E.E."/>
            <person name="Yoder A.D."/>
            <person name="Varsani A."/>
        </authorList>
    </citation>
    <scope>NUCLEOTIDE SEQUENCE</scope>
    <source>
        <strain evidence="1">Duke_18_39</strain>
        <strain evidence="2">Duke_21_45</strain>
        <strain evidence="3">Duke_23FS_29</strain>
        <strain evidence="4">Duke_25FS_67</strain>
    </source>
</reference>
<name>A0AAU8ATQ0_9VIRU</name>
<dbReference type="EMBL" id="PP511457">
    <property type="protein sequence ID" value="XCD04410.1"/>
    <property type="molecule type" value="Genomic_DNA"/>
</dbReference>
<dbReference type="EMBL" id="PP511397">
    <property type="protein sequence ID" value="XCD03891.1"/>
    <property type="molecule type" value="Genomic_DNA"/>
</dbReference>
<dbReference type="EMBL" id="PP511338">
    <property type="protein sequence ID" value="XCD03284.1"/>
    <property type="molecule type" value="Genomic_DNA"/>
</dbReference>
<proteinExistence type="predicted"/>
<protein>
    <submittedName>
        <fullName evidence="1">Uncharacterized protein</fullName>
    </submittedName>
</protein>
<evidence type="ECO:0000313" key="1">
    <source>
        <dbReference type="EMBL" id="XCD03284.1"/>
    </source>
</evidence>
<organism evidence="1">
    <name type="scientific">Dulem virus 224</name>
    <dbReference type="NCBI Taxonomy" id="3145701"/>
    <lineage>
        <taxon>Viruses</taxon>
        <taxon>Monodnaviria</taxon>
        <taxon>Sangervirae</taxon>
        <taxon>Phixviricota</taxon>
        <taxon>Malgrandaviricetes</taxon>
        <taxon>Petitvirales</taxon>
        <taxon>Microviridae</taxon>
        <taxon>Microvirus</taxon>
    </lineage>
</organism>